<organism evidence="2 3">
    <name type="scientific">Cyclostephanos tholiformis</name>
    <dbReference type="NCBI Taxonomy" id="382380"/>
    <lineage>
        <taxon>Eukaryota</taxon>
        <taxon>Sar</taxon>
        <taxon>Stramenopiles</taxon>
        <taxon>Ochrophyta</taxon>
        <taxon>Bacillariophyta</taxon>
        <taxon>Coscinodiscophyceae</taxon>
        <taxon>Thalassiosirophycidae</taxon>
        <taxon>Stephanodiscales</taxon>
        <taxon>Stephanodiscaceae</taxon>
        <taxon>Cyclostephanos</taxon>
    </lineage>
</organism>
<feature type="compositionally biased region" description="Low complexity" evidence="1">
    <location>
        <begin position="183"/>
        <end position="203"/>
    </location>
</feature>
<gene>
    <name evidence="2" type="ORF">ACHAXA_004366</name>
</gene>
<protein>
    <submittedName>
        <fullName evidence="2">Uncharacterized protein</fullName>
    </submittedName>
</protein>
<evidence type="ECO:0000256" key="1">
    <source>
        <dbReference type="SAM" id="MobiDB-lite"/>
    </source>
</evidence>
<proteinExistence type="predicted"/>
<feature type="compositionally biased region" description="Low complexity" evidence="1">
    <location>
        <begin position="420"/>
        <end position="429"/>
    </location>
</feature>
<evidence type="ECO:0000313" key="2">
    <source>
        <dbReference type="EMBL" id="KAL3809363.1"/>
    </source>
</evidence>
<feature type="region of interest" description="Disordered" evidence="1">
    <location>
        <begin position="295"/>
        <end position="359"/>
    </location>
</feature>
<name>A0ABD3R980_9STRA</name>
<dbReference type="EMBL" id="JALLPB020000414">
    <property type="protein sequence ID" value="KAL3809363.1"/>
    <property type="molecule type" value="Genomic_DNA"/>
</dbReference>
<dbReference type="AlphaFoldDB" id="A0ABD3R980"/>
<dbReference type="Proteomes" id="UP001530377">
    <property type="component" value="Unassembled WGS sequence"/>
</dbReference>
<keyword evidence="3" id="KW-1185">Reference proteome</keyword>
<feature type="compositionally biased region" description="Basic residues" evidence="1">
    <location>
        <begin position="47"/>
        <end position="56"/>
    </location>
</feature>
<feature type="region of interest" description="Disordered" evidence="1">
    <location>
        <begin position="402"/>
        <end position="429"/>
    </location>
</feature>
<evidence type="ECO:0000313" key="3">
    <source>
        <dbReference type="Proteomes" id="UP001530377"/>
    </source>
</evidence>
<reference evidence="2 3" key="1">
    <citation type="submission" date="2024-10" db="EMBL/GenBank/DDBJ databases">
        <title>Updated reference genomes for cyclostephanoid diatoms.</title>
        <authorList>
            <person name="Roberts W.R."/>
            <person name="Alverson A.J."/>
        </authorList>
    </citation>
    <scope>NUCLEOTIDE SEQUENCE [LARGE SCALE GENOMIC DNA]</scope>
    <source>
        <strain evidence="2 3">AJA228-03</strain>
    </source>
</reference>
<feature type="compositionally biased region" description="Low complexity" evidence="1">
    <location>
        <begin position="17"/>
        <end position="32"/>
    </location>
</feature>
<comment type="caution">
    <text evidence="2">The sequence shown here is derived from an EMBL/GenBank/DDBJ whole genome shotgun (WGS) entry which is preliminary data.</text>
</comment>
<feature type="region of interest" description="Disordered" evidence="1">
    <location>
        <begin position="1"/>
        <end position="99"/>
    </location>
</feature>
<accession>A0ABD3R980</accession>
<feature type="region of interest" description="Disordered" evidence="1">
    <location>
        <begin position="177"/>
        <end position="222"/>
    </location>
</feature>
<sequence length="702" mass="74975">MTLLKRTLDDESFSFGTSSDLSTVTPSPSSSTFGDDPDHQDDDVGHNTKKKLKLVHRKEEEERAVLPARCPRQPSPTDVRTDPLAMTTSTSGWAEEVPPMPTAYRSSRIVTLPPNLRGILDAAAVLRSSRSSRSSSPPAFSENDCSPPSLLSFPTESVYMLACCVKTASLRSLRRLQPRRANSQASLGSSCSSGGEGSTQQEDSGVHWEGGGCHHHHHHSSGGFVHPPNAALDWMMKCYEGVHPTTAESSSVVVGGGAASPPLLFVLDGHHALSFCHFTKPKTFAIRPPPPSLPCPNDAVDNSPGSPTLLGTSYAPVPASPRTTRTSARSADEDDPTTPTHPLRDQLAPASTPVVTPNTNRRLSAASFSESREAFLRLASKFWPGPVVIHVRVRTLGGEENVDVPNLSQENTSGGEEAPSWSSSSSSSSMIVSFPKVPKSIGDVVAEAGLSVLPKSVLLSASRLLTGRDANYHDNNDGDQQERRERYFVGMQCPSHPLSRKILNEAYRGGGHPRPKVSHSESSESLASLASSMGNNIRARTVSVAVVGRAVPATPSADGNAAAPGATTAEEVDRSMSSAVFDHKSGGRIVIVDGEDNRECFSVPTCQYGELHPVSLLVDGDNRTIHLIRRGDASVTRNDMADGINDGTILNETSVRRALLKPASFHSLDAIIEKKGDVTGTINRVITAALSNWKIQESIIRA</sequence>